<gene>
    <name evidence="1" type="ORF">LP422_06655</name>
</gene>
<evidence type="ECO:0000313" key="2">
    <source>
        <dbReference type="Proteomes" id="UP001059663"/>
    </source>
</evidence>
<name>A0AC61U741_9MICO</name>
<dbReference type="EMBL" id="CP087977">
    <property type="protein sequence ID" value="UUZ45693.1"/>
    <property type="molecule type" value="Genomic_DNA"/>
</dbReference>
<accession>A0AC61U741</accession>
<organism evidence="1 2">
    <name type="scientific">Janibacter limosus</name>
    <dbReference type="NCBI Taxonomy" id="53458"/>
    <lineage>
        <taxon>Bacteria</taxon>
        <taxon>Bacillati</taxon>
        <taxon>Actinomycetota</taxon>
        <taxon>Actinomycetes</taxon>
        <taxon>Micrococcales</taxon>
        <taxon>Intrasporangiaceae</taxon>
        <taxon>Janibacter</taxon>
    </lineage>
</organism>
<proteinExistence type="predicted"/>
<protein>
    <submittedName>
        <fullName evidence="1">Uncharacterized protein</fullName>
    </submittedName>
</protein>
<evidence type="ECO:0000313" key="1">
    <source>
        <dbReference type="EMBL" id="UUZ45693.1"/>
    </source>
</evidence>
<reference evidence="1" key="1">
    <citation type="submission" date="2021-11" db="EMBL/GenBank/DDBJ databases">
        <title>Study of the species diversity of bacterial strains isolated from a unique natural object - Shulgan-Tash cave (Bashkiria).</title>
        <authorList>
            <person name="Sazanova A.L."/>
            <person name="Chirak E.R."/>
            <person name="Safronova V.I."/>
        </authorList>
    </citation>
    <scope>NUCLEOTIDE SEQUENCE</scope>
    <source>
        <strain evidence="1">P1</strain>
    </source>
</reference>
<dbReference type="Proteomes" id="UP001059663">
    <property type="component" value="Chromosome"/>
</dbReference>
<sequence>MTDYSIPQPTSGDVVDLITADHRLLEDLMRAMRDESADRDAARVAFADLLVAHSEAEEDNVYPKLKSKKVIDGEEEEHGEEEHAATNEALLHLLQAKGTDTQKF</sequence>